<dbReference type="AlphaFoldDB" id="A0A0V1CSV3"/>
<accession>A0A0V1CSV3</accession>
<gene>
    <name evidence="1" type="ORF">T03_18106</name>
</gene>
<evidence type="ECO:0000313" key="1">
    <source>
        <dbReference type="EMBL" id="KRY52369.1"/>
    </source>
</evidence>
<evidence type="ECO:0000313" key="2">
    <source>
        <dbReference type="Proteomes" id="UP000054653"/>
    </source>
</evidence>
<dbReference type="OrthoDB" id="10469193at2759"/>
<reference evidence="1 2" key="1">
    <citation type="submission" date="2015-01" db="EMBL/GenBank/DDBJ databases">
        <title>Evolution of Trichinella species and genotypes.</title>
        <authorList>
            <person name="Korhonen P.K."/>
            <person name="Edoardo P."/>
            <person name="Giuseppe L.R."/>
            <person name="Gasser R.B."/>
        </authorList>
    </citation>
    <scope>NUCLEOTIDE SEQUENCE [LARGE SCALE GENOMIC DNA]</scope>
    <source>
        <strain evidence="1">ISS120</strain>
    </source>
</reference>
<protein>
    <submittedName>
        <fullName evidence="1">Uncharacterized protein</fullName>
    </submittedName>
</protein>
<sequence length="188" mass="21679">MYLKNYSSDYGNQQNFHRLHQLHQCTGPKQDIIQDLQAEDHFEGSATYGSSPSDEIILSTVPNEILYPPAHSSMINRKWKIIYYSSAWMKISYRGHECGPPSIHLHDIRPLSGRRLPFHGLIHIGESSKVERNVQMAKIRISQQEIDIPNLASQFVQSETICKYQRCPANRLIRHSNGHLEQNENKTT</sequence>
<organism evidence="1 2">
    <name type="scientific">Trichinella britovi</name>
    <name type="common">Parasitic roundworm</name>
    <dbReference type="NCBI Taxonomy" id="45882"/>
    <lineage>
        <taxon>Eukaryota</taxon>
        <taxon>Metazoa</taxon>
        <taxon>Ecdysozoa</taxon>
        <taxon>Nematoda</taxon>
        <taxon>Enoplea</taxon>
        <taxon>Dorylaimia</taxon>
        <taxon>Trichinellida</taxon>
        <taxon>Trichinellidae</taxon>
        <taxon>Trichinella</taxon>
    </lineage>
</organism>
<keyword evidence="2" id="KW-1185">Reference proteome</keyword>
<proteinExistence type="predicted"/>
<dbReference type="EMBL" id="JYDI01000106">
    <property type="protein sequence ID" value="KRY52369.1"/>
    <property type="molecule type" value="Genomic_DNA"/>
</dbReference>
<name>A0A0V1CSV3_TRIBR</name>
<dbReference type="Proteomes" id="UP000054653">
    <property type="component" value="Unassembled WGS sequence"/>
</dbReference>
<comment type="caution">
    <text evidence="1">The sequence shown here is derived from an EMBL/GenBank/DDBJ whole genome shotgun (WGS) entry which is preliminary data.</text>
</comment>